<protein>
    <submittedName>
        <fullName evidence="7">TetR/AcrR family transcriptional regulator</fullName>
    </submittedName>
</protein>
<proteinExistence type="predicted"/>
<keyword evidence="8" id="KW-1185">Reference proteome</keyword>
<evidence type="ECO:0000256" key="2">
    <source>
        <dbReference type="ARBA" id="ARBA00023125"/>
    </source>
</evidence>
<dbReference type="EMBL" id="QSWH01000002">
    <property type="protein sequence ID" value="RRR23717.1"/>
    <property type="molecule type" value="Genomic_DNA"/>
</dbReference>
<dbReference type="Pfam" id="PF17932">
    <property type="entry name" value="TetR_C_24"/>
    <property type="match status" value="1"/>
</dbReference>
<dbReference type="Gene3D" id="1.10.357.10">
    <property type="entry name" value="Tetracycline Repressor, domain 2"/>
    <property type="match status" value="1"/>
</dbReference>
<evidence type="ECO:0000313" key="9">
    <source>
        <dbReference type="Proteomes" id="UP000282185"/>
    </source>
</evidence>
<dbReference type="RefSeq" id="WP_115413717.1">
    <property type="nucleotide sequence ID" value="NZ_CP031356.1"/>
</dbReference>
<dbReference type="SUPFAM" id="SSF46689">
    <property type="entry name" value="Homeodomain-like"/>
    <property type="match status" value="1"/>
</dbReference>
<dbReference type="OrthoDB" id="4709704at2"/>
<dbReference type="PANTHER" id="PTHR30055:SF234">
    <property type="entry name" value="HTH-TYPE TRANSCRIPTIONAL REGULATOR BETI"/>
    <property type="match status" value="1"/>
</dbReference>
<keyword evidence="3" id="KW-0804">Transcription</keyword>
<evidence type="ECO:0000256" key="1">
    <source>
        <dbReference type="ARBA" id="ARBA00023015"/>
    </source>
</evidence>
<dbReference type="KEGG" id="bsau:DWV08_10420"/>
<dbReference type="GO" id="GO:0003700">
    <property type="term" value="F:DNA-binding transcription factor activity"/>
    <property type="evidence" value="ECO:0007669"/>
    <property type="project" value="TreeGrafter"/>
</dbReference>
<keyword evidence="1" id="KW-0805">Transcription regulation</keyword>
<dbReference type="InterPro" id="IPR050109">
    <property type="entry name" value="HTH-type_TetR-like_transc_reg"/>
</dbReference>
<reference evidence="6 8" key="1">
    <citation type="submission" date="2018-07" db="EMBL/GenBank/DDBJ databases">
        <title>Brachybacterium saurashtrense DSM 23186 genome sequence.</title>
        <authorList>
            <person name="Guo L."/>
        </authorList>
    </citation>
    <scope>NUCLEOTIDE SEQUENCE [LARGE SCALE GENOMIC DNA]</scope>
    <source>
        <strain evidence="6 8">DSM 23186</strain>
    </source>
</reference>
<feature type="domain" description="HTH tetR-type" evidence="5">
    <location>
        <begin position="14"/>
        <end position="74"/>
    </location>
</feature>
<dbReference type="InterPro" id="IPR036271">
    <property type="entry name" value="Tet_transcr_reg_TetR-rel_C_sf"/>
</dbReference>
<dbReference type="PROSITE" id="PS50977">
    <property type="entry name" value="HTH_TETR_2"/>
    <property type="match status" value="1"/>
</dbReference>
<evidence type="ECO:0000259" key="5">
    <source>
        <dbReference type="PROSITE" id="PS50977"/>
    </source>
</evidence>
<dbReference type="Pfam" id="PF00440">
    <property type="entry name" value="TetR_N"/>
    <property type="match status" value="1"/>
</dbReference>
<dbReference type="SUPFAM" id="SSF48498">
    <property type="entry name" value="Tetracyclin repressor-like, C-terminal domain"/>
    <property type="match status" value="1"/>
</dbReference>
<evidence type="ECO:0000313" key="7">
    <source>
        <dbReference type="EMBL" id="RRR23717.1"/>
    </source>
</evidence>
<dbReference type="Proteomes" id="UP000254236">
    <property type="component" value="Chromosome"/>
</dbReference>
<dbReference type="Proteomes" id="UP000282185">
    <property type="component" value="Unassembled WGS sequence"/>
</dbReference>
<feature type="DNA-binding region" description="H-T-H motif" evidence="4">
    <location>
        <begin position="37"/>
        <end position="56"/>
    </location>
</feature>
<name>A0A345YPX6_9MICO</name>
<dbReference type="PRINTS" id="PR00455">
    <property type="entry name" value="HTHTETR"/>
</dbReference>
<dbReference type="InterPro" id="IPR001647">
    <property type="entry name" value="HTH_TetR"/>
</dbReference>
<reference evidence="7 9" key="2">
    <citation type="submission" date="2018-08" db="EMBL/GenBank/DDBJ databases">
        <title>Brachybacterium saurashtrense DSM 23186.</title>
        <authorList>
            <person name="Li Y."/>
        </authorList>
    </citation>
    <scope>NUCLEOTIDE SEQUENCE [LARGE SCALE GENOMIC DNA]</scope>
    <source>
        <strain evidence="7 9">DSM 23186</strain>
    </source>
</reference>
<gene>
    <name evidence="6" type="ORF">DWV08_10420</name>
    <name evidence="7" type="ORF">DXU92_02170</name>
</gene>
<evidence type="ECO:0000313" key="8">
    <source>
        <dbReference type="Proteomes" id="UP000254236"/>
    </source>
</evidence>
<evidence type="ECO:0000256" key="4">
    <source>
        <dbReference type="PROSITE-ProRule" id="PRU00335"/>
    </source>
</evidence>
<keyword evidence="2 4" id="KW-0238">DNA-binding</keyword>
<dbReference type="EMBL" id="CP031356">
    <property type="protein sequence ID" value="AXK45978.1"/>
    <property type="molecule type" value="Genomic_DNA"/>
</dbReference>
<dbReference type="InterPro" id="IPR009057">
    <property type="entry name" value="Homeodomain-like_sf"/>
</dbReference>
<accession>A0A345YPX6</accession>
<dbReference type="InterPro" id="IPR041490">
    <property type="entry name" value="KstR2_TetR_C"/>
</dbReference>
<dbReference type="GO" id="GO:0000976">
    <property type="term" value="F:transcription cis-regulatory region binding"/>
    <property type="evidence" value="ECO:0007669"/>
    <property type="project" value="TreeGrafter"/>
</dbReference>
<evidence type="ECO:0000256" key="3">
    <source>
        <dbReference type="ARBA" id="ARBA00023163"/>
    </source>
</evidence>
<organism evidence="7 9">
    <name type="scientific">Brachybacterium saurashtrense</name>
    <dbReference type="NCBI Taxonomy" id="556288"/>
    <lineage>
        <taxon>Bacteria</taxon>
        <taxon>Bacillati</taxon>
        <taxon>Actinomycetota</taxon>
        <taxon>Actinomycetes</taxon>
        <taxon>Micrococcales</taxon>
        <taxon>Dermabacteraceae</taxon>
        <taxon>Brachybacterium</taxon>
    </lineage>
</organism>
<dbReference type="AlphaFoldDB" id="A0A345YPX6"/>
<sequence>MPKIIGGSLEEHRERTREKIFAALAELLESQEFESVTFSRIAAAAGVGRTAMYNHFPDRETLLVEYAIHETTDYIAQLRAGVSSSATPREAVIAYVRTQLELNVSFHVPQPSGTVSLSPETAARMREHVVLIEDVLRTIVADGVAAGDFADDLDVDSTVRIINGLLVGSSAKRYPQPALEAFVLRGLGAEASTTDAAHPADLAR</sequence>
<dbReference type="PANTHER" id="PTHR30055">
    <property type="entry name" value="HTH-TYPE TRANSCRIPTIONAL REGULATOR RUTR"/>
    <property type="match status" value="1"/>
</dbReference>
<evidence type="ECO:0000313" key="6">
    <source>
        <dbReference type="EMBL" id="AXK45978.1"/>
    </source>
</evidence>